<gene>
    <name evidence="1" type="ORF">DS421_19g661440</name>
</gene>
<proteinExistence type="predicted"/>
<keyword evidence="1" id="KW-0371">Homeobox</keyword>
<dbReference type="Proteomes" id="UP000464620">
    <property type="component" value="Chromosome B09"/>
</dbReference>
<dbReference type="GO" id="GO:0003677">
    <property type="term" value="F:DNA binding"/>
    <property type="evidence" value="ECO:0007669"/>
    <property type="project" value="UniProtKB-KW"/>
</dbReference>
<organism evidence="1 2">
    <name type="scientific">Arachis hypogaea</name>
    <name type="common">Peanut</name>
    <dbReference type="NCBI Taxonomy" id="3818"/>
    <lineage>
        <taxon>Eukaryota</taxon>
        <taxon>Viridiplantae</taxon>
        <taxon>Streptophyta</taxon>
        <taxon>Embryophyta</taxon>
        <taxon>Tracheophyta</taxon>
        <taxon>Spermatophyta</taxon>
        <taxon>Magnoliopsida</taxon>
        <taxon>eudicotyledons</taxon>
        <taxon>Gunneridae</taxon>
        <taxon>Pentapetalae</taxon>
        <taxon>rosids</taxon>
        <taxon>fabids</taxon>
        <taxon>Fabales</taxon>
        <taxon>Fabaceae</taxon>
        <taxon>Papilionoideae</taxon>
        <taxon>50 kb inversion clade</taxon>
        <taxon>dalbergioids sensu lato</taxon>
        <taxon>Dalbergieae</taxon>
        <taxon>Pterocarpus clade</taxon>
        <taxon>Arachis</taxon>
    </lineage>
</organism>
<protein>
    <submittedName>
        <fullName evidence="1">Homeobox protein knotted-1-like</fullName>
    </submittedName>
</protein>
<sequence length="74" mass="8512">MLASLESLLKGGTGRINRFGPKANKQIVHKSREEALETFEDMQFMVMDGLHAHQKVAFYMDPHYLPDPHYRLAP</sequence>
<name>A0A6B9VB87_ARAHY</name>
<evidence type="ECO:0000313" key="1">
    <source>
        <dbReference type="EMBL" id="QHN78447.1"/>
    </source>
</evidence>
<accession>A0A6B9VB87</accession>
<dbReference type="AlphaFoldDB" id="A0A6B9VB87"/>
<dbReference type="EMBL" id="CP031001">
    <property type="protein sequence ID" value="QHN78447.1"/>
    <property type="molecule type" value="Genomic_DNA"/>
</dbReference>
<reference evidence="1 2" key="1">
    <citation type="submission" date="2020-01" db="EMBL/GenBank/DDBJ databases">
        <title>Genome sequence of Arachis hypogaea, cultivar Shitouqi.</title>
        <authorList>
            <person name="Zhuang W."/>
            <person name="Chen H."/>
            <person name="Varshney R."/>
            <person name="Wang D."/>
            <person name="Ming R."/>
        </authorList>
    </citation>
    <scope>NUCLEOTIDE SEQUENCE [LARGE SCALE GENOMIC DNA]</scope>
    <source>
        <tissue evidence="1">Young leaf</tissue>
    </source>
</reference>
<evidence type="ECO:0000313" key="2">
    <source>
        <dbReference type="Proteomes" id="UP000464620"/>
    </source>
</evidence>
<keyword evidence="1" id="KW-0238">DNA-binding</keyword>